<reference evidence="9 10" key="1">
    <citation type="submission" date="2018-01" db="EMBL/GenBank/DDBJ databases">
        <title>Twenty Corynebacterium bovis Genomes.</title>
        <authorList>
            <person name="Gulvik C.A."/>
        </authorList>
    </citation>
    <scope>NUCLEOTIDE SEQUENCE [LARGE SCALE GENOMIC DNA]</scope>
    <source>
        <strain evidence="9 10">F6900</strain>
    </source>
</reference>
<keyword evidence="3" id="KW-0560">Oxidoreductase</keyword>
<feature type="site" description="Lowers pKa of active site Tyr" evidence="6">
    <location>
        <position position="81"/>
    </location>
</feature>
<organism evidence="9 10">
    <name type="scientific">Corynebacterium bovis</name>
    <dbReference type="NCBI Taxonomy" id="36808"/>
    <lineage>
        <taxon>Bacteria</taxon>
        <taxon>Bacillati</taxon>
        <taxon>Actinomycetota</taxon>
        <taxon>Actinomycetes</taxon>
        <taxon>Mycobacteriales</taxon>
        <taxon>Corynebacteriaceae</taxon>
        <taxon>Corynebacterium</taxon>
    </lineage>
</organism>
<dbReference type="EMBL" id="PQNK01000012">
    <property type="protein sequence ID" value="RRO86142.1"/>
    <property type="molecule type" value="Genomic_DNA"/>
</dbReference>
<keyword evidence="2" id="KW-0521">NADP</keyword>
<evidence type="ECO:0000256" key="2">
    <source>
        <dbReference type="ARBA" id="ARBA00022857"/>
    </source>
</evidence>
<protein>
    <submittedName>
        <fullName evidence="9">Aldo/keto reductase</fullName>
    </submittedName>
</protein>
<dbReference type="InterPro" id="IPR036812">
    <property type="entry name" value="NAD(P)_OxRdtase_dom_sf"/>
</dbReference>
<dbReference type="InterPro" id="IPR023210">
    <property type="entry name" value="NADP_OxRdtase_dom"/>
</dbReference>
<dbReference type="RefSeq" id="WP_125173468.1">
    <property type="nucleotide sequence ID" value="NZ_JAPJOD010000005.1"/>
</dbReference>
<evidence type="ECO:0000313" key="9">
    <source>
        <dbReference type="EMBL" id="RRO86142.1"/>
    </source>
</evidence>
<dbReference type="SUPFAM" id="SSF51430">
    <property type="entry name" value="NAD(P)-linked oxidoreductase"/>
    <property type="match status" value="1"/>
</dbReference>
<dbReference type="Pfam" id="PF00248">
    <property type="entry name" value="Aldo_ket_red"/>
    <property type="match status" value="1"/>
</dbReference>
<proteinExistence type="inferred from homology"/>
<feature type="region of interest" description="Disordered" evidence="7">
    <location>
        <begin position="266"/>
        <end position="288"/>
    </location>
</feature>
<evidence type="ECO:0000256" key="1">
    <source>
        <dbReference type="ARBA" id="ARBA00007905"/>
    </source>
</evidence>
<evidence type="ECO:0000256" key="5">
    <source>
        <dbReference type="PIRSR" id="PIRSR000097-2"/>
    </source>
</evidence>
<dbReference type="PANTHER" id="PTHR43827">
    <property type="entry name" value="2,5-DIKETO-D-GLUCONIC ACID REDUCTASE"/>
    <property type="match status" value="1"/>
</dbReference>
<dbReference type="PROSITE" id="PS00062">
    <property type="entry name" value="ALDOKETO_REDUCTASE_2"/>
    <property type="match status" value="1"/>
</dbReference>
<dbReference type="InterPro" id="IPR018170">
    <property type="entry name" value="Aldo/ket_reductase_CS"/>
</dbReference>
<comment type="similarity">
    <text evidence="1">Belongs to the aldo/keto reductase family.</text>
</comment>
<feature type="compositionally biased region" description="Basic and acidic residues" evidence="7">
    <location>
        <begin position="266"/>
        <end position="278"/>
    </location>
</feature>
<dbReference type="InterPro" id="IPR020471">
    <property type="entry name" value="AKR"/>
</dbReference>
<dbReference type="PROSITE" id="PS00798">
    <property type="entry name" value="ALDOKETO_REDUCTASE_1"/>
    <property type="match status" value="1"/>
</dbReference>
<feature type="binding site" evidence="5">
    <location>
        <position position="114"/>
    </location>
    <ligand>
        <name>substrate</name>
    </ligand>
</feature>
<evidence type="ECO:0000259" key="8">
    <source>
        <dbReference type="Pfam" id="PF00248"/>
    </source>
</evidence>
<dbReference type="PRINTS" id="PR00069">
    <property type="entry name" value="ALDKETRDTASE"/>
</dbReference>
<dbReference type="Proteomes" id="UP000276526">
    <property type="component" value="Unassembled WGS sequence"/>
</dbReference>
<dbReference type="PIRSF" id="PIRSF000097">
    <property type="entry name" value="AKR"/>
    <property type="match status" value="1"/>
</dbReference>
<evidence type="ECO:0000313" key="10">
    <source>
        <dbReference type="Proteomes" id="UP000276526"/>
    </source>
</evidence>
<evidence type="ECO:0000256" key="6">
    <source>
        <dbReference type="PIRSR" id="PIRSR000097-3"/>
    </source>
</evidence>
<dbReference type="FunFam" id="3.20.20.100:FF:000015">
    <property type="entry name" value="Oxidoreductase, aldo/keto reductase family"/>
    <property type="match status" value="1"/>
</dbReference>
<feature type="active site" description="Proton donor" evidence="4">
    <location>
        <position position="52"/>
    </location>
</feature>
<evidence type="ECO:0000256" key="3">
    <source>
        <dbReference type="ARBA" id="ARBA00023002"/>
    </source>
</evidence>
<dbReference type="Gene3D" id="3.20.20.100">
    <property type="entry name" value="NADP-dependent oxidoreductase domain"/>
    <property type="match status" value="1"/>
</dbReference>
<evidence type="ECO:0000256" key="4">
    <source>
        <dbReference type="PIRSR" id="PIRSR000097-1"/>
    </source>
</evidence>
<accession>A0A3R8PH32</accession>
<feature type="domain" description="NADP-dependent oxidoreductase" evidence="8">
    <location>
        <begin position="19"/>
        <end position="266"/>
    </location>
</feature>
<sequence>MDSISDTITLNDGTPVPVLGLGVWQLDDDATYASTRAAVEAGYRHIDTAAVYGNEPAVGRAVADAVAAGDVRREDLFITTKLWNADQGLDEGCAAFQASLDRLGLEYVDLYLLHWPCPAYDRYIDAYRALTTLQGLGRVQSIGVCNFYPEVLDDLEQTLGQVPAVNQIELHPGFSQAEQRADNARRGIATEAWSPLGKGAVLDDPVIGEIAREHGVTPAQAVIRWHLQLGNIVISRSSRPERVRENADVFGFTLTDDEMDRITALDREDGRVGPDPREMNAGTPVGDA</sequence>
<dbReference type="PANTHER" id="PTHR43827:SF3">
    <property type="entry name" value="NADP-DEPENDENT OXIDOREDUCTASE DOMAIN-CONTAINING PROTEIN"/>
    <property type="match status" value="1"/>
</dbReference>
<dbReference type="GO" id="GO:0016616">
    <property type="term" value="F:oxidoreductase activity, acting on the CH-OH group of donors, NAD or NADP as acceptor"/>
    <property type="evidence" value="ECO:0007669"/>
    <property type="project" value="UniProtKB-ARBA"/>
</dbReference>
<dbReference type="AlphaFoldDB" id="A0A3R8PH32"/>
<evidence type="ECO:0000256" key="7">
    <source>
        <dbReference type="SAM" id="MobiDB-lite"/>
    </source>
</evidence>
<gene>
    <name evidence="9" type="ORF">CXF48_07830</name>
</gene>
<comment type="caution">
    <text evidence="9">The sequence shown here is derived from an EMBL/GenBank/DDBJ whole genome shotgun (WGS) entry which is preliminary data.</text>
</comment>
<name>A0A3R8PH32_9CORY</name>